<protein>
    <submittedName>
        <fullName evidence="1">Type II secretion system protein GspN</fullName>
    </submittedName>
</protein>
<sequence>MMTKRRFLRGLGLAVAALFLFIVLLYALFPVAPLNNAIALKLAEQGLTIAPEASKTILPGVVWSEAALSSAQGPLLAFDRLKVQPQLAPLLLGRMKVAADLALAGGEMNLLYGLNGSQALALQADKIELAKVPFFKTVLGATAGGLLWSEGTVRRTAQGLNGELKLEVKQLQYSGVKMGAFALPDAANLRTQGMVRISGGRARLESFTLQGEGIYMRLSGDLPNGPQITSMPLDLTLEIMPKPEFMERQKLVFLLLAKFMISPGVYRVPIRGTLLKPVIL</sequence>
<proteinExistence type="predicted"/>
<dbReference type="EMBL" id="JAHDYS010000002">
    <property type="protein sequence ID" value="MBT1070728.1"/>
    <property type="molecule type" value="Genomic_DNA"/>
</dbReference>
<dbReference type="RefSeq" id="WP_214296440.1">
    <property type="nucleotide sequence ID" value="NZ_JAHDYS010000002.1"/>
</dbReference>
<gene>
    <name evidence="1" type="primary">gspN</name>
    <name evidence="1" type="ORF">KJB30_02930</name>
</gene>
<comment type="caution">
    <text evidence="1">The sequence shown here is derived from an EMBL/GenBank/DDBJ whole genome shotgun (WGS) entry which is preliminary data.</text>
</comment>
<accession>A0ABS5U4Y2</accession>
<organism evidence="1 2">
    <name type="scientific">Pelotalea chapellei</name>
    <dbReference type="NCBI Taxonomy" id="44671"/>
    <lineage>
        <taxon>Bacteria</taxon>
        <taxon>Pseudomonadati</taxon>
        <taxon>Thermodesulfobacteriota</taxon>
        <taxon>Desulfuromonadia</taxon>
        <taxon>Geobacterales</taxon>
        <taxon>Geobacteraceae</taxon>
        <taxon>Pelotalea</taxon>
    </lineage>
</organism>
<evidence type="ECO:0000313" key="1">
    <source>
        <dbReference type="EMBL" id="MBT1070728.1"/>
    </source>
</evidence>
<evidence type="ECO:0000313" key="2">
    <source>
        <dbReference type="Proteomes" id="UP000784128"/>
    </source>
</evidence>
<dbReference type="Proteomes" id="UP000784128">
    <property type="component" value="Unassembled WGS sequence"/>
</dbReference>
<name>A0ABS5U4Y2_9BACT</name>
<dbReference type="InterPro" id="IPR030925">
    <property type="entry name" value="T2SS_GspN_Lepto"/>
</dbReference>
<reference evidence="1 2" key="1">
    <citation type="submission" date="2021-05" db="EMBL/GenBank/DDBJ databases">
        <title>The draft genome of Geobacter chapellei DSM 13688.</title>
        <authorList>
            <person name="Xu Z."/>
            <person name="Masuda Y."/>
            <person name="Itoh H."/>
            <person name="Senoo K."/>
        </authorList>
    </citation>
    <scope>NUCLEOTIDE SEQUENCE [LARGE SCALE GENOMIC DNA]</scope>
    <source>
        <strain evidence="1 2">DSM 13688</strain>
    </source>
</reference>
<keyword evidence="2" id="KW-1185">Reference proteome</keyword>
<dbReference type="NCBIfam" id="TIGR04411">
    <property type="entry name" value="T2SS_GspN_Lepto"/>
    <property type="match status" value="1"/>
</dbReference>